<comment type="subcellular location">
    <subcellularLocation>
        <location evidence="2">Cytoplasm</location>
    </subcellularLocation>
    <subcellularLocation>
        <location evidence="1">Nucleus</location>
    </subcellularLocation>
</comment>
<dbReference type="GO" id="GO:0005634">
    <property type="term" value="C:nucleus"/>
    <property type="evidence" value="ECO:0007669"/>
    <property type="project" value="UniProtKB-SubCell"/>
</dbReference>
<accession>A0A2B7XZT0</accession>
<feature type="region of interest" description="Disordered" evidence="12">
    <location>
        <begin position="1"/>
        <end position="62"/>
    </location>
</feature>
<keyword evidence="6" id="KW-0963">Cytoplasm</keyword>
<keyword evidence="8" id="KW-0539">Nucleus</keyword>
<evidence type="ECO:0000256" key="11">
    <source>
        <dbReference type="ARBA" id="ARBA00049524"/>
    </source>
</evidence>
<evidence type="ECO:0000256" key="12">
    <source>
        <dbReference type="SAM" id="MobiDB-lite"/>
    </source>
</evidence>
<feature type="domain" description="N-acetyltransferase" evidence="13">
    <location>
        <begin position="153"/>
        <end position="303"/>
    </location>
</feature>
<name>A0A2B7XZT0_POLH7</name>
<dbReference type="GO" id="GO:0043998">
    <property type="term" value="F:histone H2A acetyltransferase activity"/>
    <property type="evidence" value="ECO:0007669"/>
    <property type="project" value="InterPro"/>
</dbReference>
<dbReference type="AlphaFoldDB" id="A0A2B7XZT0"/>
<dbReference type="GO" id="GO:0010485">
    <property type="term" value="F:histone H4 acetyltransferase activity"/>
    <property type="evidence" value="ECO:0007669"/>
    <property type="project" value="InterPro"/>
</dbReference>
<evidence type="ECO:0000259" key="13">
    <source>
        <dbReference type="PROSITE" id="PS51186"/>
    </source>
</evidence>
<comment type="catalytic activity">
    <reaction evidence="10">
        <text>N-terminal L-seryl-[histone H2A] + acetyl-CoA = N-terminal N(alpha)-acetyl-L-seryl-[histone H2A] + CoA + H(+)</text>
        <dbReference type="Rhea" id="RHEA:50600"/>
        <dbReference type="Rhea" id="RHEA-COMP:12742"/>
        <dbReference type="Rhea" id="RHEA-COMP:12744"/>
        <dbReference type="ChEBI" id="CHEBI:15378"/>
        <dbReference type="ChEBI" id="CHEBI:57287"/>
        <dbReference type="ChEBI" id="CHEBI:57288"/>
        <dbReference type="ChEBI" id="CHEBI:64738"/>
        <dbReference type="ChEBI" id="CHEBI:83690"/>
        <dbReference type="EC" id="2.3.1.257"/>
    </reaction>
</comment>
<dbReference type="InterPro" id="IPR039949">
    <property type="entry name" value="NAA40"/>
</dbReference>
<comment type="catalytic activity">
    <reaction evidence="11">
        <text>N-terminal L-seryl-[histone H4] + acetyl-CoA = N-terminal N(alpha)-acetyl-L-seryl-[histone H4] + CoA + H(+)</text>
        <dbReference type="Rhea" id="RHEA:50596"/>
        <dbReference type="Rhea" id="RHEA-COMP:12740"/>
        <dbReference type="Rhea" id="RHEA-COMP:12743"/>
        <dbReference type="ChEBI" id="CHEBI:15378"/>
        <dbReference type="ChEBI" id="CHEBI:57287"/>
        <dbReference type="ChEBI" id="CHEBI:57288"/>
        <dbReference type="ChEBI" id="CHEBI:64738"/>
        <dbReference type="ChEBI" id="CHEBI:83690"/>
        <dbReference type="EC" id="2.3.1.257"/>
    </reaction>
</comment>
<proteinExistence type="inferred from homology"/>
<feature type="compositionally biased region" description="Basic residues" evidence="12">
    <location>
        <begin position="1"/>
        <end position="17"/>
    </location>
</feature>
<evidence type="ECO:0000256" key="1">
    <source>
        <dbReference type="ARBA" id="ARBA00004123"/>
    </source>
</evidence>
<dbReference type="EMBL" id="PDNA01000097">
    <property type="protein sequence ID" value="PGH14068.1"/>
    <property type="molecule type" value="Genomic_DNA"/>
</dbReference>
<dbReference type="InterPro" id="IPR016181">
    <property type="entry name" value="Acyl_CoA_acyltransferase"/>
</dbReference>
<evidence type="ECO:0000256" key="7">
    <source>
        <dbReference type="ARBA" id="ARBA00022679"/>
    </source>
</evidence>
<dbReference type="PANTHER" id="PTHR20531:SF1">
    <property type="entry name" value="N-ALPHA-ACETYLTRANSFERASE 40"/>
    <property type="match status" value="1"/>
</dbReference>
<evidence type="ECO:0000256" key="3">
    <source>
        <dbReference type="ARBA" id="ARBA00008870"/>
    </source>
</evidence>
<dbReference type="InterPro" id="IPR000182">
    <property type="entry name" value="GNAT_dom"/>
</dbReference>
<evidence type="ECO:0000313" key="14">
    <source>
        <dbReference type="EMBL" id="PGH14068.1"/>
    </source>
</evidence>
<evidence type="ECO:0000256" key="4">
    <source>
        <dbReference type="ARBA" id="ARBA00012950"/>
    </source>
</evidence>
<dbReference type="PROSITE" id="PS51186">
    <property type="entry name" value="GNAT"/>
    <property type="match status" value="1"/>
</dbReference>
<protein>
    <recommendedName>
        <fullName evidence="5">N-alpha-acetyltransferase 40</fullName>
        <ecNumber evidence="4">2.3.1.257</ecNumber>
    </recommendedName>
</protein>
<evidence type="ECO:0000256" key="9">
    <source>
        <dbReference type="ARBA" id="ARBA00023315"/>
    </source>
</evidence>
<dbReference type="OrthoDB" id="424551at2759"/>
<keyword evidence="7" id="KW-0808">Transferase</keyword>
<comment type="similarity">
    <text evidence="3">Belongs to the acetyltransferase family. NAA40 subfamily.</text>
</comment>
<dbReference type="PANTHER" id="PTHR20531">
    <property type="entry name" value="N-ALPHA-ACETYLTRANSFERASE 40"/>
    <property type="match status" value="1"/>
</dbReference>
<dbReference type="GO" id="GO:0005737">
    <property type="term" value="C:cytoplasm"/>
    <property type="evidence" value="ECO:0007669"/>
    <property type="project" value="UniProtKB-SubCell"/>
</dbReference>
<dbReference type="EC" id="2.3.1.257" evidence="4"/>
<evidence type="ECO:0000256" key="5">
    <source>
        <dbReference type="ARBA" id="ARBA00015043"/>
    </source>
</evidence>
<reference evidence="14 15" key="1">
    <citation type="submission" date="2017-10" db="EMBL/GenBank/DDBJ databases">
        <title>Comparative genomics in systemic dimorphic fungi from Ajellomycetaceae.</title>
        <authorList>
            <person name="Munoz J.F."/>
            <person name="Mcewen J.G."/>
            <person name="Clay O.K."/>
            <person name="Cuomo C.A."/>
        </authorList>
    </citation>
    <scope>NUCLEOTIDE SEQUENCE [LARGE SCALE GENOMIC DNA]</scope>
    <source>
        <strain evidence="14 15">UAMH7299</strain>
    </source>
</reference>
<evidence type="ECO:0000256" key="2">
    <source>
        <dbReference type="ARBA" id="ARBA00004496"/>
    </source>
</evidence>
<evidence type="ECO:0000256" key="8">
    <source>
        <dbReference type="ARBA" id="ARBA00023242"/>
    </source>
</evidence>
<organism evidence="14 15">
    <name type="scientific">Polytolypa hystricis (strain UAMH7299)</name>
    <dbReference type="NCBI Taxonomy" id="1447883"/>
    <lineage>
        <taxon>Eukaryota</taxon>
        <taxon>Fungi</taxon>
        <taxon>Dikarya</taxon>
        <taxon>Ascomycota</taxon>
        <taxon>Pezizomycotina</taxon>
        <taxon>Eurotiomycetes</taxon>
        <taxon>Eurotiomycetidae</taxon>
        <taxon>Onygenales</taxon>
        <taxon>Onygenales incertae sedis</taxon>
        <taxon>Polytolypa</taxon>
    </lineage>
</organism>
<keyword evidence="15" id="KW-1185">Reference proteome</keyword>
<dbReference type="GO" id="GO:1990189">
    <property type="term" value="F:protein N-terminal-serine acetyltransferase activity"/>
    <property type="evidence" value="ECO:0007669"/>
    <property type="project" value="UniProtKB-EC"/>
</dbReference>
<dbReference type="STRING" id="1447883.A0A2B7XZT0"/>
<evidence type="ECO:0000256" key="10">
    <source>
        <dbReference type="ARBA" id="ARBA00047821"/>
    </source>
</evidence>
<dbReference type="SUPFAM" id="SSF55729">
    <property type="entry name" value="Acyl-CoA N-acyltransferases (Nat)"/>
    <property type="match status" value="1"/>
</dbReference>
<evidence type="ECO:0000256" key="6">
    <source>
        <dbReference type="ARBA" id="ARBA00022490"/>
    </source>
</evidence>
<sequence length="310" mass="34711">MATRVTKRKSSRRRGSRRVLNANKAAANGDDDNLEFSAAVNPEDTNNRDHKSSIPDVPAPKQTQDKLVERINALPLTEFIEHYIPQRARDFTISLPCAASNAETGGMDAETYSLDIQSSSSISKPDLEACFSLIRLTSSDAYKRSSMGWSPAKKKREMKLLDMRYLLLVRGDANGQCASAGSSLDANKPGQSEDGNNNKREIGGFLSFMVTYEDDIEVLYCYEIHLAPALQNRGLGKLMLGFFEDTGCSIGLKKGMLTVYKANEAAIRFYQRLGYEEDEYSPRPMKLRNGNVRDFDYMILSKELKETRDV</sequence>
<dbReference type="Pfam" id="PF00583">
    <property type="entry name" value="Acetyltransf_1"/>
    <property type="match status" value="1"/>
</dbReference>
<feature type="compositionally biased region" description="Low complexity" evidence="12">
    <location>
        <begin position="18"/>
        <end position="28"/>
    </location>
</feature>
<dbReference type="Proteomes" id="UP000224634">
    <property type="component" value="Unassembled WGS sequence"/>
</dbReference>
<comment type="caution">
    <text evidence="14">The sequence shown here is derived from an EMBL/GenBank/DDBJ whole genome shotgun (WGS) entry which is preliminary data.</text>
</comment>
<keyword evidence="9" id="KW-0012">Acyltransferase</keyword>
<evidence type="ECO:0000313" key="15">
    <source>
        <dbReference type="Proteomes" id="UP000224634"/>
    </source>
</evidence>
<gene>
    <name evidence="14" type="ORF">AJ80_06072</name>
</gene>
<dbReference type="Gene3D" id="3.40.630.30">
    <property type="match status" value="1"/>
</dbReference>